<sequence length="779" mass="91995">MATMTFNDYAQKIHGMNNFLNILNSYGILYKKENSRYKAICPLHDEKTPSFFIFEEDNKAKFKCFGCGKSGDIIEFVQNKENISKYEALKKIYNKLGIKLDIKPNKLDKLENYIYEKKQKKGYRIESIYIYELEDHTPSFLKIKYRSLTDKSKKEMKTYKIIDKGSYFRLGTKSKDGEYTYTIYNYPKIKQAIDKEQYIYIVEGEKDVETLKKIGLSSTTFYSKKWQDIYTKQLHDAKIVFIGDTGEAGEQFKEFVWKNLKDNIKAFKVVNLKGLEQLGDNKDVTDWLQAGNTKEELIIAIKNAWDWKLSRYWKDVSISTKKDGTKTIKPLKTLDNFKLLLGKSKTNVFFNVISKEIEAKSKTFDAYDQNMLENEIYSYCNKINFRHTAQEIRANLRSIAKKNQVNPFKEYLDSLKDKWDGKSRLEKFYNLFETGEFFNQDLKKNILKTWLLQFLGSAYDKNFKGQGVLVLKGKQGMKKTTSMEYLIPIKEPWVFLSEQKFVDSRDGVQTITSNQLVELSEFARSAKEIDALKGFLTTPYDKYVLKYAPNPETFKRYTVYYATINDDEFLIDDSNRRFWILDLMSMDTEGFETFNFNQLWAELYYIYHVEGYKKYWMDDAELEVLEESNQGFKFKGELEGQIELCFDFRSKRKVWMTTTEVLEVLGKAYTPTKLTRTLKSMRIEQKTFNNKTMPRNKYNAMPFPKWWKGKVQGEYKNRVVNAQVIETTPDDNEELIKENKAMKELLLKYKADNLEKQKQIEELKELLNFYEAKFSGEII</sequence>
<dbReference type="GO" id="GO:0006260">
    <property type="term" value="P:DNA replication"/>
    <property type="evidence" value="ECO:0007669"/>
    <property type="project" value="InterPro"/>
</dbReference>
<organism evidence="3">
    <name type="scientific">human gut metagenome</name>
    <dbReference type="NCBI Taxonomy" id="408170"/>
    <lineage>
        <taxon>unclassified sequences</taxon>
        <taxon>metagenomes</taxon>
        <taxon>organismal metagenomes</taxon>
    </lineage>
</organism>
<feature type="domain" description="Zinc finger CHC2-type" evidence="2">
    <location>
        <begin position="37"/>
        <end position="93"/>
    </location>
</feature>
<dbReference type="PANTHER" id="PTHR34985">
    <property type="entry name" value="SLR0554 PROTEIN"/>
    <property type="match status" value="1"/>
</dbReference>
<dbReference type="InterPro" id="IPR036977">
    <property type="entry name" value="DNA_primase_Znf_CHC2"/>
</dbReference>
<accession>W1YBE3</accession>
<evidence type="ECO:0000256" key="1">
    <source>
        <dbReference type="SAM" id="Coils"/>
    </source>
</evidence>
<dbReference type="InterPro" id="IPR002694">
    <property type="entry name" value="Znf_CHC2"/>
</dbReference>
<dbReference type="AlphaFoldDB" id="W1YBE3"/>
<dbReference type="GO" id="GO:0003677">
    <property type="term" value="F:DNA binding"/>
    <property type="evidence" value="ECO:0007669"/>
    <property type="project" value="InterPro"/>
</dbReference>
<dbReference type="GO" id="GO:0008270">
    <property type="term" value="F:zinc ion binding"/>
    <property type="evidence" value="ECO:0007669"/>
    <property type="project" value="InterPro"/>
</dbReference>
<evidence type="ECO:0000259" key="2">
    <source>
        <dbReference type="SMART" id="SM00400"/>
    </source>
</evidence>
<protein>
    <submittedName>
        <fullName evidence="3">Sigma 54 interacting protein</fullName>
    </submittedName>
</protein>
<dbReference type="Gene3D" id="3.40.1360.10">
    <property type="match status" value="1"/>
</dbReference>
<gene>
    <name evidence="3" type="ORF">Q604_UNBC06987G0001</name>
</gene>
<evidence type="ECO:0000313" key="3">
    <source>
        <dbReference type="EMBL" id="ETJ39025.1"/>
    </source>
</evidence>
<dbReference type="GO" id="GO:0003899">
    <property type="term" value="F:DNA-directed RNA polymerase activity"/>
    <property type="evidence" value="ECO:0007669"/>
    <property type="project" value="InterPro"/>
</dbReference>
<name>W1YBE3_9ZZZZ</name>
<dbReference type="SUPFAM" id="SSF57783">
    <property type="entry name" value="Zinc beta-ribbon"/>
    <property type="match status" value="1"/>
</dbReference>
<dbReference type="Pfam" id="PF05272">
    <property type="entry name" value="VapE-like_dom"/>
    <property type="match status" value="1"/>
</dbReference>
<dbReference type="EMBL" id="AZMM01006987">
    <property type="protein sequence ID" value="ETJ39025.1"/>
    <property type="molecule type" value="Genomic_DNA"/>
</dbReference>
<dbReference type="Pfam" id="PF01807">
    <property type="entry name" value="Zn_ribbon_DnaG"/>
    <property type="match status" value="1"/>
</dbReference>
<feature type="coiled-coil region" evidence="1">
    <location>
        <begin position="732"/>
        <end position="773"/>
    </location>
</feature>
<proteinExistence type="predicted"/>
<reference evidence="3" key="1">
    <citation type="submission" date="2013-12" db="EMBL/GenBank/DDBJ databases">
        <title>A Varibaculum cambriense genome reconstructed from a premature infant gut community with otherwise low bacterial novelty that shifts toward anaerobic metabolism during the third week of life.</title>
        <authorList>
            <person name="Brown C.T."/>
            <person name="Sharon I."/>
            <person name="Thomas B.C."/>
            <person name="Castelle C.J."/>
            <person name="Morowitz M.J."/>
            <person name="Banfield J.F."/>
        </authorList>
    </citation>
    <scope>NUCLEOTIDE SEQUENCE</scope>
</reference>
<comment type="caution">
    <text evidence="3">The sequence shown here is derived from an EMBL/GenBank/DDBJ whole genome shotgun (WGS) entry which is preliminary data.</text>
</comment>
<keyword evidence="1" id="KW-0175">Coiled coil</keyword>
<dbReference type="SMART" id="SM00400">
    <property type="entry name" value="ZnF_CHCC"/>
    <property type="match status" value="1"/>
</dbReference>
<dbReference type="Gene3D" id="3.90.580.10">
    <property type="entry name" value="Zinc finger, CHC2-type domain"/>
    <property type="match status" value="1"/>
</dbReference>
<dbReference type="PANTHER" id="PTHR34985:SF1">
    <property type="entry name" value="SLR0554 PROTEIN"/>
    <property type="match status" value="1"/>
</dbReference>
<dbReference type="InterPro" id="IPR007936">
    <property type="entry name" value="VapE-like_dom"/>
</dbReference>